<feature type="repeat" description="PPR" evidence="2">
    <location>
        <begin position="9"/>
        <end position="43"/>
    </location>
</feature>
<dbReference type="NCBIfam" id="TIGR00756">
    <property type="entry name" value="PPR"/>
    <property type="match status" value="1"/>
</dbReference>
<dbReference type="EMBL" id="LXQA010211244">
    <property type="protein sequence ID" value="MCI34169.1"/>
    <property type="molecule type" value="Genomic_DNA"/>
</dbReference>
<accession>A0A392RD42</accession>
<dbReference type="AlphaFoldDB" id="A0A392RD42"/>
<feature type="non-terminal residue" evidence="3">
    <location>
        <position position="66"/>
    </location>
</feature>
<dbReference type="InterPro" id="IPR002885">
    <property type="entry name" value="PPR_rpt"/>
</dbReference>
<dbReference type="Gene3D" id="1.25.40.10">
    <property type="entry name" value="Tetratricopeptide repeat domain"/>
    <property type="match status" value="1"/>
</dbReference>
<dbReference type="Proteomes" id="UP000265520">
    <property type="component" value="Unassembled WGS sequence"/>
</dbReference>
<dbReference type="Pfam" id="PF12854">
    <property type="entry name" value="PPR_1"/>
    <property type="match status" value="1"/>
</dbReference>
<dbReference type="PROSITE" id="PS51375">
    <property type="entry name" value="PPR"/>
    <property type="match status" value="1"/>
</dbReference>
<comment type="caution">
    <text evidence="3">The sequence shown here is derived from an EMBL/GenBank/DDBJ whole genome shotgun (WGS) entry which is preliminary data.</text>
</comment>
<sequence length="66" mass="7105">MNEKSYQLDTVTCNIVVNGLCRNGELEKASDVVSEMWTDGTDSLGKENSVAGLVNSIHNVSTSMPD</sequence>
<keyword evidence="1" id="KW-0677">Repeat</keyword>
<proteinExistence type="predicted"/>
<keyword evidence="4" id="KW-1185">Reference proteome</keyword>
<organism evidence="3 4">
    <name type="scientific">Trifolium medium</name>
    <dbReference type="NCBI Taxonomy" id="97028"/>
    <lineage>
        <taxon>Eukaryota</taxon>
        <taxon>Viridiplantae</taxon>
        <taxon>Streptophyta</taxon>
        <taxon>Embryophyta</taxon>
        <taxon>Tracheophyta</taxon>
        <taxon>Spermatophyta</taxon>
        <taxon>Magnoliopsida</taxon>
        <taxon>eudicotyledons</taxon>
        <taxon>Gunneridae</taxon>
        <taxon>Pentapetalae</taxon>
        <taxon>rosids</taxon>
        <taxon>fabids</taxon>
        <taxon>Fabales</taxon>
        <taxon>Fabaceae</taxon>
        <taxon>Papilionoideae</taxon>
        <taxon>50 kb inversion clade</taxon>
        <taxon>NPAAA clade</taxon>
        <taxon>Hologalegina</taxon>
        <taxon>IRL clade</taxon>
        <taxon>Trifolieae</taxon>
        <taxon>Trifolium</taxon>
    </lineage>
</organism>
<evidence type="ECO:0000313" key="4">
    <source>
        <dbReference type="Proteomes" id="UP000265520"/>
    </source>
</evidence>
<reference evidence="3 4" key="1">
    <citation type="journal article" date="2018" name="Front. Plant Sci.">
        <title>Red Clover (Trifolium pratense) and Zigzag Clover (T. medium) - A Picture of Genomic Similarities and Differences.</title>
        <authorList>
            <person name="Dluhosova J."/>
            <person name="Istvanek J."/>
            <person name="Nedelnik J."/>
            <person name="Repkova J."/>
        </authorList>
    </citation>
    <scope>NUCLEOTIDE SEQUENCE [LARGE SCALE GENOMIC DNA]</scope>
    <source>
        <strain evidence="4">cv. 10/8</strain>
        <tissue evidence="3">Leaf</tissue>
    </source>
</reference>
<evidence type="ECO:0000256" key="1">
    <source>
        <dbReference type="ARBA" id="ARBA00022737"/>
    </source>
</evidence>
<evidence type="ECO:0000256" key="2">
    <source>
        <dbReference type="PROSITE-ProRule" id="PRU00708"/>
    </source>
</evidence>
<evidence type="ECO:0000313" key="3">
    <source>
        <dbReference type="EMBL" id="MCI34169.1"/>
    </source>
</evidence>
<dbReference type="InterPro" id="IPR011990">
    <property type="entry name" value="TPR-like_helical_dom_sf"/>
</dbReference>
<name>A0A392RD42_9FABA</name>
<protein>
    <submittedName>
        <fullName evidence="3">Pentatricopeptide repeat-containing protein</fullName>
    </submittedName>
</protein>